<evidence type="ECO:0000313" key="4">
    <source>
        <dbReference type="Proteomes" id="UP000198356"/>
    </source>
</evidence>
<keyword evidence="4" id="KW-1185">Reference proteome</keyword>
<keyword evidence="1" id="KW-0732">Signal</keyword>
<dbReference type="Gene3D" id="3.20.20.190">
    <property type="entry name" value="Phosphatidylinositol (PI) phosphodiesterase"/>
    <property type="match status" value="2"/>
</dbReference>
<dbReference type="Pfam" id="PF03009">
    <property type="entry name" value="GDPD"/>
    <property type="match status" value="2"/>
</dbReference>
<feature type="signal peptide" evidence="1">
    <location>
        <begin position="1"/>
        <end position="21"/>
    </location>
</feature>
<accession>A0A239M814</accession>
<dbReference type="Proteomes" id="UP000198356">
    <property type="component" value="Unassembled WGS sequence"/>
</dbReference>
<sequence length="389" mass="42912">MRRMPRSFAAFLLSASLTVSLQGQQMNPFTTLMQKADAHAAAHHAVKPALSPNDATILNGAVPVAELQRSGIKVVPWTTNDPEKIRAMIRVGADQGYAIDGLISDRPDILQRVLAEERAVSPANAARLKNFNVSGHRGGRGLRPENTLPAFEAGLDSLIDTIETDTGVTTDHVSLIWHDQFLNPQSCRRADGQPYTLENRVYIRDISMPDAQATFICDKLHFGADQKNDLALSPVAVAFAAKEKLMSPYVPTYAEQLFRFADFYAEYYKTGPGKTHPEAKARAAAAARVHFNLETKVLPDRLPPAVAGAQDVNVPKEMFDNHTVSPQVFVDTLCGAIARHHLESRADVQSFDFRTLILVEEQFPKIPTYYLTDNPKILASEFVPAALRQ</sequence>
<evidence type="ECO:0000259" key="2">
    <source>
        <dbReference type="PROSITE" id="PS51704"/>
    </source>
</evidence>
<dbReference type="PANTHER" id="PTHR46211:SF14">
    <property type="entry name" value="GLYCEROPHOSPHODIESTER PHOSPHODIESTERASE"/>
    <property type="match status" value="1"/>
</dbReference>
<dbReference type="OrthoDB" id="384721at2"/>
<dbReference type="PANTHER" id="PTHR46211">
    <property type="entry name" value="GLYCEROPHOSPHORYL DIESTER PHOSPHODIESTERASE"/>
    <property type="match status" value="1"/>
</dbReference>
<feature type="chain" id="PRO_5012534485" evidence="1">
    <location>
        <begin position="22"/>
        <end position="389"/>
    </location>
</feature>
<dbReference type="AlphaFoldDB" id="A0A239M814"/>
<dbReference type="GO" id="GO:0006629">
    <property type="term" value="P:lipid metabolic process"/>
    <property type="evidence" value="ECO:0007669"/>
    <property type="project" value="InterPro"/>
</dbReference>
<proteinExistence type="predicted"/>
<dbReference type="GO" id="GO:0008081">
    <property type="term" value="F:phosphoric diester hydrolase activity"/>
    <property type="evidence" value="ECO:0007669"/>
    <property type="project" value="InterPro"/>
</dbReference>
<dbReference type="InterPro" id="IPR030395">
    <property type="entry name" value="GP_PDE_dom"/>
</dbReference>
<feature type="domain" description="GP-PDE" evidence="2">
    <location>
        <begin position="1"/>
        <end position="114"/>
    </location>
</feature>
<dbReference type="EMBL" id="FZOU01000010">
    <property type="protein sequence ID" value="SNT38580.1"/>
    <property type="molecule type" value="Genomic_DNA"/>
</dbReference>
<feature type="domain" description="GP-PDE" evidence="2">
    <location>
        <begin position="131"/>
        <end position="389"/>
    </location>
</feature>
<protein>
    <submittedName>
        <fullName evidence="3">Glycerophosphoryl diester phosphodiesterase</fullName>
    </submittedName>
</protein>
<evidence type="ECO:0000313" key="3">
    <source>
        <dbReference type="EMBL" id="SNT38580.1"/>
    </source>
</evidence>
<reference evidence="3 4" key="1">
    <citation type="submission" date="2017-06" db="EMBL/GenBank/DDBJ databases">
        <authorList>
            <person name="Kim H.J."/>
            <person name="Triplett B.A."/>
        </authorList>
    </citation>
    <scope>NUCLEOTIDE SEQUENCE [LARGE SCALE GENOMIC DNA]</scope>
    <source>
        <strain evidence="3 4">DSM 18704</strain>
    </source>
</reference>
<organism evidence="3 4">
    <name type="scientific">Granulicella rosea</name>
    <dbReference type="NCBI Taxonomy" id="474952"/>
    <lineage>
        <taxon>Bacteria</taxon>
        <taxon>Pseudomonadati</taxon>
        <taxon>Acidobacteriota</taxon>
        <taxon>Terriglobia</taxon>
        <taxon>Terriglobales</taxon>
        <taxon>Acidobacteriaceae</taxon>
        <taxon>Granulicella</taxon>
    </lineage>
</organism>
<name>A0A239M814_9BACT</name>
<dbReference type="InterPro" id="IPR017946">
    <property type="entry name" value="PLC-like_Pdiesterase_TIM-brl"/>
</dbReference>
<evidence type="ECO:0000256" key="1">
    <source>
        <dbReference type="SAM" id="SignalP"/>
    </source>
</evidence>
<dbReference type="SUPFAM" id="SSF51695">
    <property type="entry name" value="PLC-like phosphodiesterases"/>
    <property type="match status" value="2"/>
</dbReference>
<gene>
    <name evidence="3" type="ORF">SAMN05421770_11066</name>
</gene>
<dbReference type="PROSITE" id="PS51704">
    <property type="entry name" value="GP_PDE"/>
    <property type="match status" value="2"/>
</dbReference>